<proteinExistence type="predicted"/>
<gene>
    <name evidence="2" type="ORF">M0812_04041</name>
</gene>
<reference evidence="2" key="1">
    <citation type="submission" date="2022-08" db="EMBL/GenBank/DDBJ databases">
        <title>Novel sulphate-reducing endosymbionts in the free-living metamonad Anaeramoeba.</title>
        <authorList>
            <person name="Jerlstrom-Hultqvist J."/>
            <person name="Cepicka I."/>
            <person name="Gallot-Lavallee L."/>
            <person name="Salas-Leiva D."/>
            <person name="Curtis B.A."/>
            <person name="Zahonova K."/>
            <person name="Pipaliya S."/>
            <person name="Dacks J."/>
            <person name="Roger A.J."/>
        </authorList>
    </citation>
    <scope>NUCLEOTIDE SEQUENCE</scope>
    <source>
        <strain evidence="2">Busselton2</strain>
    </source>
</reference>
<evidence type="ECO:0000313" key="2">
    <source>
        <dbReference type="EMBL" id="KAJ3452277.1"/>
    </source>
</evidence>
<comment type="caution">
    <text evidence="2">The sequence shown here is derived from an EMBL/GenBank/DDBJ whole genome shotgun (WGS) entry which is preliminary data.</text>
</comment>
<protein>
    <submittedName>
        <fullName evidence="2">Morphogenesis protein sog2</fullName>
    </submittedName>
</protein>
<organism evidence="2 3">
    <name type="scientific">Anaeramoeba flamelloides</name>
    <dbReference type="NCBI Taxonomy" id="1746091"/>
    <lineage>
        <taxon>Eukaryota</taxon>
        <taxon>Metamonada</taxon>
        <taxon>Anaeramoebidae</taxon>
        <taxon>Anaeramoeba</taxon>
    </lineage>
</organism>
<accession>A0AAV8ADQ5</accession>
<feature type="region of interest" description="Disordered" evidence="1">
    <location>
        <begin position="272"/>
        <end position="325"/>
    </location>
</feature>
<dbReference type="EMBL" id="JANTQA010000008">
    <property type="protein sequence ID" value="KAJ3452277.1"/>
    <property type="molecule type" value="Genomic_DNA"/>
</dbReference>
<feature type="compositionally biased region" description="Low complexity" evidence="1">
    <location>
        <begin position="306"/>
        <end position="325"/>
    </location>
</feature>
<feature type="region of interest" description="Disordered" evidence="1">
    <location>
        <begin position="164"/>
        <end position="189"/>
    </location>
</feature>
<evidence type="ECO:0000256" key="1">
    <source>
        <dbReference type="SAM" id="MobiDB-lite"/>
    </source>
</evidence>
<dbReference type="AlphaFoldDB" id="A0AAV8ADQ5"/>
<name>A0AAV8ADQ5_9EUKA</name>
<feature type="compositionally biased region" description="Low complexity" evidence="1">
    <location>
        <begin position="272"/>
        <end position="299"/>
    </location>
</feature>
<feature type="compositionally biased region" description="Basic and acidic residues" evidence="1">
    <location>
        <begin position="165"/>
        <end position="174"/>
    </location>
</feature>
<evidence type="ECO:0000313" key="3">
    <source>
        <dbReference type="Proteomes" id="UP001146793"/>
    </source>
</evidence>
<sequence length="525" mass="60983">MSDKTQLTLLVKKFLGESEYQNLVGSISSSSSEQEFSSVHNKYPEYSTKMKTYLPTKLQMECDEQTKCNYTQRRSDLIDGYANYKTQLLNTHLNQLLPFEYDSSEELNGPSNLQFLDNFQSSSPKFKKETTELPINFNTQNYLEQVRENIDQFSLLKKFSQNEKPNFDLKNENKNKKKSQIQSQSHHYGCSSNIKNNTFRITNTINNFLRKQHQLQLQQQSLYQQNLKTIEKWKQIERELKNYNQTKIIKQQIIRNNENMIYQNNKNQYVFNNKNNTTFNTHQASSNNGNNNNSNNNNSDNDHNNDNNISNNNNNNNKNPKPNSNIIYQNEELEEVDLESKKARKVIESFLVSPLNLKETTNRENPSTGVILYLHLRNVIKTSQKSGTNASKYIIMDKADESLIRRGKCSEEMAKFISNRLFFNPEFSKSGRKRGRKPRKQPQIISKRKCKTTNKNKKNNQNKIRKKNNSSLLIAKSSTITATTTTTTTTPKTTFNGGNGIYTNLCKEQKVQNNISAFGNYHNFN</sequence>
<dbReference type="Proteomes" id="UP001146793">
    <property type="component" value="Unassembled WGS sequence"/>
</dbReference>